<evidence type="ECO:0000313" key="3">
    <source>
        <dbReference type="Proteomes" id="UP001172673"/>
    </source>
</evidence>
<dbReference type="Proteomes" id="UP001172673">
    <property type="component" value="Unassembled WGS sequence"/>
</dbReference>
<keyword evidence="3" id="KW-1185">Reference proteome</keyword>
<dbReference type="Pfam" id="PF06985">
    <property type="entry name" value="HET"/>
    <property type="match status" value="2"/>
</dbReference>
<accession>A0AA39CNS6</accession>
<reference evidence="2" key="1">
    <citation type="submission" date="2022-10" db="EMBL/GenBank/DDBJ databases">
        <title>Culturing micro-colonial fungi from biological soil crusts in the Mojave desert and describing Neophaeococcomyces mojavensis, and introducing the new genera and species Taxawa tesnikishii.</title>
        <authorList>
            <person name="Kurbessoian T."/>
            <person name="Stajich J.E."/>
        </authorList>
    </citation>
    <scope>NUCLEOTIDE SEQUENCE</scope>
    <source>
        <strain evidence="2">TK_41</strain>
    </source>
</reference>
<dbReference type="InterPro" id="IPR010730">
    <property type="entry name" value="HET"/>
</dbReference>
<sequence length="869" mass="98599">MSTSPRAPKELLESVPEKRLAYISTSDGFRDTIAPPYQYEALNLQDEVVRLLILEPCSGDKNDPYNYVRGSFKVQPLASAEPFIAIKNGRGFRLLQEVIEINEHSFLVSTALEKLLRNIRKDDQTIRLWVRYVCVDQGNPDEMSKYWNRDFVDKVYASAQSVVDMHTVLNELLDQGIIEKSVDTRYKEWNKNWNSMPEELPLPKVYPIKLGQRPSNEQPTDDYEYLPLDNVASEIRIIVIANNPDPEAPLILHLAHCPIASDVAYHALSYTWGVDTEFEEIVVNGQKMKIRKNLEAALRSLRSPTHGFAIWADAICINQGDVDEKNRGIAKMGDVLDKAVGVVCYVGEPDEYSDLALDLVKHLQEPLVRFDKDGHYEVGKPERIPPEELPRHCAALYVFLIRPFFRRQWILQEITLASYPVIACGRRRDVLFERLDSAAYNLQDMLSRDPQFAEKVKKAIPQLKEVSADQLLFVRKLFYFRHLHVGHSANRLLPVAISRTAPGYLESAILSRDFQATVPHDSIFALWNIARDKSGLKVQMDYTKTYQAAFLEFAKAWALHSGSLDILGAVEYILPSEQASFYATAPSWCPDWNTSSQSSSLVRREVFRKFQMAYQDDIDGPLYAADGGLRQSTGTDEYFEFVDDELHCLGVILDTIMVGGRVPKGSSIKDQVEGIVPSVTEYCDEHKKEVYDDVAQAVVAMIHGDVPTSWPRREDNLENAVEDNAKERYVCIPYKPRTNAEQTPNASRHVPWYGGSYSRQEASEAVGTIMRGREDFITEKGYIGLMPQYVDCTLSSEKVDSGLRLAILATCSVPVLLHEHPERKGTYRLLGTCFVQGWMEGEVLKQEMGCDSPKEFWDAMVGSEKLRIV</sequence>
<dbReference type="PANTHER" id="PTHR24148">
    <property type="entry name" value="ANKYRIN REPEAT DOMAIN-CONTAINING PROTEIN 39 HOMOLOG-RELATED"/>
    <property type="match status" value="1"/>
</dbReference>
<comment type="caution">
    <text evidence="2">The sequence shown here is derived from an EMBL/GenBank/DDBJ whole genome shotgun (WGS) entry which is preliminary data.</text>
</comment>
<dbReference type="AlphaFoldDB" id="A0AA39CNS6"/>
<organism evidence="2 3">
    <name type="scientific">Cladophialophora chaetospira</name>
    <dbReference type="NCBI Taxonomy" id="386627"/>
    <lineage>
        <taxon>Eukaryota</taxon>
        <taxon>Fungi</taxon>
        <taxon>Dikarya</taxon>
        <taxon>Ascomycota</taxon>
        <taxon>Pezizomycotina</taxon>
        <taxon>Eurotiomycetes</taxon>
        <taxon>Chaetothyriomycetidae</taxon>
        <taxon>Chaetothyriales</taxon>
        <taxon>Herpotrichiellaceae</taxon>
        <taxon>Cladophialophora</taxon>
    </lineage>
</organism>
<evidence type="ECO:0000313" key="2">
    <source>
        <dbReference type="EMBL" id="KAJ9615069.1"/>
    </source>
</evidence>
<name>A0AA39CNS6_9EURO</name>
<dbReference type="PANTHER" id="PTHR24148:SF64">
    <property type="entry name" value="HETEROKARYON INCOMPATIBILITY DOMAIN-CONTAINING PROTEIN"/>
    <property type="match status" value="1"/>
</dbReference>
<dbReference type="InterPro" id="IPR052895">
    <property type="entry name" value="HetReg/Transcr_Mod"/>
</dbReference>
<evidence type="ECO:0000259" key="1">
    <source>
        <dbReference type="Pfam" id="PF06985"/>
    </source>
</evidence>
<protein>
    <recommendedName>
        <fullName evidence="1">Heterokaryon incompatibility domain-containing protein</fullName>
    </recommendedName>
</protein>
<dbReference type="EMBL" id="JAPDRK010000002">
    <property type="protein sequence ID" value="KAJ9615069.1"/>
    <property type="molecule type" value="Genomic_DNA"/>
</dbReference>
<feature type="domain" description="Heterokaryon incompatibility" evidence="1">
    <location>
        <begin position="96"/>
        <end position="164"/>
    </location>
</feature>
<gene>
    <name evidence="2" type="ORF">H2200_001143</name>
</gene>
<proteinExistence type="predicted"/>
<feature type="domain" description="Heterokaryon incompatibility" evidence="1">
    <location>
        <begin position="265"/>
        <end position="413"/>
    </location>
</feature>